<dbReference type="SUPFAM" id="SSF54427">
    <property type="entry name" value="NTF2-like"/>
    <property type="match status" value="1"/>
</dbReference>
<sequence>MNDNFGYIDIVLLAIVAGIIILRLRNVLGKGAEDSAVRAKKTIVVDAQFEDVNPSKAEENINLKEFKEETFLKGAQAAYEMIVNAFAAADKKTLKDLTSPEVYKSFVDVLDERKNKKYVNQFTFIGIKKAKIENVDKKDSFYTVKTRFVSEIISCVKDANNNIIEGSPEEIQTVNDVWSFSRDLNSDDPTWHLTEIAQDVHAKE</sequence>
<keyword evidence="3" id="KW-0809">Transit peptide</keyword>
<dbReference type="Gene3D" id="3.10.450.240">
    <property type="match status" value="1"/>
</dbReference>
<evidence type="ECO:0000313" key="7">
    <source>
        <dbReference type="EMBL" id="NCU62867.1"/>
    </source>
</evidence>
<comment type="subcellular location">
    <subcellularLocation>
        <location evidence="1">Membrane</location>
    </subcellularLocation>
</comment>
<comment type="similarity">
    <text evidence="2">Belongs to the Tim44 family.</text>
</comment>
<dbReference type="SMART" id="SM00978">
    <property type="entry name" value="Tim44"/>
    <property type="match status" value="1"/>
</dbReference>
<protein>
    <submittedName>
        <fullName evidence="7">Tim44 domain-containing protein</fullName>
    </submittedName>
</protein>
<name>A0A845S8J8_9PROT</name>
<dbReference type="GO" id="GO:0030150">
    <property type="term" value="P:protein import into mitochondrial matrix"/>
    <property type="evidence" value="ECO:0007669"/>
    <property type="project" value="TreeGrafter"/>
</dbReference>
<dbReference type="PANTHER" id="PTHR10721:SF1">
    <property type="entry name" value="MITOCHONDRIAL IMPORT INNER MEMBRANE TRANSLOCASE SUBUNIT TIM44"/>
    <property type="match status" value="1"/>
</dbReference>
<dbReference type="GO" id="GO:0051087">
    <property type="term" value="F:protein-folding chaperone binding"/>
    <property type="evidence" value="ECO:0007669"/>
    <property type="project" value="TreeGrafter"/>
</dbReference>
<accession>A0A845S8J8</accession>
<keyword evidence="5" id="KW-1133">Transmembrane helix</keyword>
<dbReference type="PANTHER" id="PTHR10721">
    <property type="entry name" value="MITOCHONDRIAL IMPORT INNER MEMBRANE TRANSLOCASE SUBUNIT TIM44"/>
    <property type="match status" value="1"/>
</dbReference>
<feature type="domain" description="Tim44-like" evidence="6">
    <location>
        <begin position="52"/>
        <end position="198"/>
    </location>
</feature>
<comment type="caution">
    <text evidence="7">The sequence shown here is derived from an EMBL/GenBank/DDBJ whole genome shotgun (WGS) entry which is preliminary data.</text>
</comment>
<evidence type="ECO:0000259" key="6">
    <source>
        <dbReference type="SMART" id="SM00978"/>
    </source>
</evidence>
<reference evidence="7 8" key="1">
    <citation type="submission" date="2018-10" db="EMBL/GenBank/DDBJ databases">
        <title>Iterative Subtractive Binning of Freshwater Chronoseries Metagenomes Recovers Nearly Complete Genomes from over Four Hundred Novel Species.</title>
        <authorList>
            <person name="Rodriguez-R L.M."/>
            <person name="Tsementzi D."/>
            <person name="Luo C."/>
            <person name="Konstantinidis K.T."/>
        </authorList>
    </citation>
    <scope>NUCLEOTIDE SEQUENCE [LARGE SCALE GENOMIC DNA]</scope>
    <source>
        <strain evidence="7">WB7_2B_003</strain>
    </source>
</reference>
<evidence type="ECO:0000313" key="8">
    <source>
        <dbReference type="Proteomes" id="UP000572953"/>
    </source>
</evidence>
<evidence type="ECO:0000256" key="3">
    <source>
        <dbReference type="ARBA" id="ARBA00022946"/>
    </source>
</evidence>
<proteinExistence type="inferred from homology"/>
<dbReference type="InterPro" id="IPR039544">
    <property type="entry name" value="Tim44-like"/>
</dbReference>
<evidence type="ECO:0000256" key="4">
    <source>
        <dbReference type="ARBA" id="ARBA00023136"/>
    </source>
</evidence>
<keyword evidence="4 5" id="KW-0472">Membrane</keyword>
<evidence type="ECO:0000256" key="1">
    <source>
        <dbReference type="ARBA" id="ARBA00004370"/>
    </source>
</evidence>
<dbReference type="InterPro" id="IPR032710">
    <property type="entry name" value="NTF2-like_dom_sf"/>
</dbReference>
<gene>
    <name evidence="7" type="ORF">EBV78_02080</name>
</gene>
<dbReference type="GO" id="GO:0016020">
    <property type="term" value="C:membrane"/>
    <property type="evidence" value="ECO:0007669"/>
    <property type="project" value="UniProtKB-SubCell"/>
</dbReference>
<dbReference type="AlphaFoldDB" id="A0A845S8J8"/>
<feature type="transmembrane region" description="Helical" evidence="5">
    <location>
        <begin position="6"/>
        <end position="24"/>
    </location>
</feature>
<evidence type="ECO:0000256" key="2">
    <source>
        <dbReference type="ARBA" id="ARBA00009597"/>
    </source>
</evidence>
<evidence type="ECO:0000256" key="5">
    <source>
        <dbReference type="SAM" id="Phobius"/>
    </source>
</evidence>
<dbReference type="InterPro" id="IPR007379">
    <property type="entry name" value="Tim44-like_dom"/>
</dbReference>
<keyword evidence="5" id="KW-0812">Transmembrane</keyword>
<dbReference type="EMBL" id="RGGN01000053">
    <property type="protein sequence ID" value="NCU62867.1"/>
    <property type="molecule type" value="Genomic_DNA"/>
</dbReference>
<dbReference type="Proteomes" id="UP000572953">
    <property type="component" value="Unassembled WGS sequence"/>
</dbReference>
<organism evidence="7 8">
    <name type="scientific">Candidatus Fonsibacter lacus</name>
    <dbReference type="NCBI Taxonomy" id="2576439"/>
    <lineage>
        <taxon>Bacteria</taxon>
        <taxon>Pseudomonadati</taxon>
        <taxon>Pseudomonadota</taxon>
        <taxon>Alphaproteobacteria</taxon>
        <taxon>Candidatus Pelagibacterales</taxon>
        <taxon>Candidatus Pelagibacterales incertae sedis</taxon>
        <taxon>Candidatus Fonsibacter</taxon>
    </lineage>
</organism>
<dbReference type="Pfam" id="PF04280">
    <property type="entry name" value="Tim44"/>
    <property type="match status" value="1"/>
</dbReference>
<dbReference type="NCBIfam" id="NF033779">
    <property type="entry name" value="Tim44_TimA_adap"/>
    <property type="match status" value="1"/>
</dbReference>